<gene>
    <name evidence="2" type="ORF">COT52_02595</name>
</gene>
<dbReference type="AlphaFoldDB" id="A0A2H0X6W8"/>
<dbReference type="SUPFAM" id="SSF53756">
    <property type="entry name" value="UDP-Glycosyltransferase/glycogen phosphorylase"/>
    <property type="match status" value="1"/>
</dbReference>
<evidence type="ECO:0000259" key="1">
    <source>
        <dbReference type="Pfam" id="PF00534"/>
    </source>
</evidence>
<sequence>MRVLIISHSYIAPENRHKITVLGQKQDLEIGVLFPPRWIALGRHLFFLQQSQDTERHWTFTCPVYGAGDNSKYIYDPICLRRDILEFKPDLIHVEEEPWSRCLGEIAILSKITSSRLIFFSWENLELSLSFAQQQIRRLVFSQSIAALVGNEEAKSLLQKSGFGKRVDVITQFGADTDAFVPLSLEQKQAVRERLGLTGFVVGFAGRLVEEKGIGTLLRAIAELKKTAPDCRLLLVSTTIIPSEFEDMIEDLNITDSVVVADGLDHDRIREYTQVMDCLVLPSLTTPTWKEQFGRVLTEAMACQVAVIGSSSGAIPEVIGEAGLIFKEGDAGDLVSKISLYYQDPSLLQDKARMGYQRVQEKYSFKAVAEKTYQLYKQILEH</sequence>
<feature type="domain" description="Glycosyl transferase family 1" evidence="1">
    <location>
        <begin position="197"/>
        <end position="351"/>
    </location>
</feature>
<dbReference type="EMBL" id="PEYW01000037">
    <property type="protein sequence ID" value="PIS20667.1"/>
    <property type="molecule type" value="Genomic_DNA"/>
</dbReference>
<proteinExistence type="predicted"/>
<dbReference type="PANTHER" id="PTHR45947">
    <property type="entry name" value="SULFOQUINOVOSYL TRANSFERASE SQD2"/>
    <property type="match status" value="1"/>
</dbReference>
<comment type="caution">
    <text evidence="2">The sequence shown here is derived from an EMBL/GenBank/DDBJ whole genome shotgun (WGS) entry which is preliminary data.</text>
</comment>
<protein>
    <recommendedName>
        <fullName evidence="1">Glycosyl transferase family 1 domain-containing protein</fullName>
    </recommendedName>
</protein>
<dbReference type="CDD" id="cd03801">
    <property type="entry name" value="GT4_PimA-like"/>
    <property type="match status" value="1"/>
</dbReference>
<organism evidence="2 3">
    <name type="scientific">candidate division WWE3 bacterium CG08_land_8_20_14_0_20_43_13</name>
    <dbReference type="NCBI Taxonomy" id="1975087"/>
    <lineage>
        <taxon>Bacteria</taxon>
        <taxon>Katanobacteria</taxon>
    </lineage>
</organism>
<dbReference type="InterPro" id="IPR001296">
    <property type="entry name" value="Glyco_trans_1"/>
</dbReference>
<accession>A0A2H0X6W8</accession>
<dbReference type="Pfam" id="PF00534">
    <property type="entry name" value="Glycos_transf_1"/>
    <property type="match status" value="1"/>
</dbReference>
<dbReference type="GO" id="GO:0016757">
    <property type="term" value="F:glycosyltransferase activity"/>
    <property type="evidence" value="ECO:0007669"/>
    <property type="project" value="InterPro"/>
</dbReference>
<dbReference type="Gene3D" id="3.40.50.2000">
    <property type="entry name" value="Glycogen Phosphorylase B"/>
    <property type="match status" value="2"/>
</dbReference>
<evidence type="ECO:0000313" key="3">
    <source>
        <dbReference type="Proteomes" id="UP000231414"/>
    </source>
</evidence>
<reference evidence="3" key="1">
    <citation type="submission" date="2017-09" db="EMBL/GenBank/DDBJ databases">
        <title>Depth-based differentiation of microbial function through sediment-hosted aquifers and enrichment of novel symbionts in the deep terrestrial subsurface.</title>
        <authorList>
            <person name="Probst A.J."/>
            <person name="Ladd B."/>
            <person name="Jarett J.K."/>
            <person name="Geller-Mcgrath D.E."/>
            <person name="Sieber C.M.K."/>
            <person name="Emerson J.B."/>
            <person name="Anantharaman K."/>
            <person name="Thomas B.C."/>
            <person name="Malmstrom R."/>
            <person name="Stieglmeier M."/>
            <person name="Klingl A."/>
            <person name="Woyke T."/>
            <person name="Ryan C.M."/>
            <person name="Banfield J.F."/>
        </authorList>
    </citation>
    <scope>NUCLEOTIDE SEQUENCE [LARGE SCALE GENOMIC DNA]</scope>
</reference>
<dbReference type="PANTHER" id="PTHR45947:SF3">
    <property type="entry name" value="SULFOQUINOVOSYL TRANSFERASE SQD2"/>
    <property type="match status" value="1"/>
</dbReference>
<name>A0A2H0X6W8_UNCKA</name>
<dbReference type="InterPro" id="IPR050194">
    <property type="entry name" value="Glycosyltransferase_grp1"/>
</dbReference>
<dbReference type="Proteomes" id="UP000231414">
    <property type="component" value="Unassembled WGS sequence"/>
</dbReference>
<evidence type="ECO:0000313" key="2">
    <source>
        <dbReference type="EMBL" id="PIS20667.1"/>
    </source>
</evidence>